<evidence type="ECO:0000259" key="2">
    <source>
        <dbReference type="Pfam" id="PF13609"/>
    </source>
</evidence>
<dbReference type="Gene3D" id="2.40.160.10">
    <property type="entry name" value="Porin"/>
    <property type="match status" value="1"/>
</dbReference>
<dbReference type="RefSeq" id="WP_377317247.1">
    <property type="nucleotide sequence ID" value="NZ_JBHUIY010000027.1"/>
</dbReference>
<feature type="domain" description="Porin" evidence="2">
    <location>
        <begin position="7"/>
        <end position="408"/>
    </location>
</feature>
<name>A0ABW5CBY9_9PROT</name>
<dbReference type="SUPFAM" id="SSF56935">
    <property type="entry name" value="Porins"/>
    <property type="match status" value="1"/>
</dbReference>
<feature type="chain" id="PRO_5046794095" evidence="1">
    <location>
        <begin position="25"/>
        <end position="438"/>
    </location>
</feature>
<evidence type="ECO:0000256" key="1">
    <source>
        <dbReference type="SAM" id="SignalP"/>
    </source>
</evidence>
<comment type="caution">
    <text evidence="3">The sequence shown here is derived from an EMBL/GenBank/DDBJ whole genome shotgun (WGS) entry which is preliminary data.</text>
</comment>
<dbReference type="EMBL" id="JBHUIY010000027">
    <property type="protein sequence ID" value="MFD2234735.1"/>
    <property type="molecule type" value="Genomic_DNA"/>
</dbReference>
<evidence type="ECO:0000313" key="3">
    <source>
        <dbReference type="EMBL" id="MFD2234735.1"/>
    </source>
</evidence>
<accession>A0ABW5CBY9</accession>
<dbReference type="Proteomes" id="UP001597296">
    <property type="component" value="Unassembled WGS sequence"/>
</dbReference>
<keyword evidence="1" id="KW-0732">Signal</keyword>
<dbReference type="InterPro" id="IPR033900">
    <property type="entry name" value="Gram_neg_porin_domain"/>
</dbReference>
<feature type="signal peptide" evidence="1">
    <location>
        <begin position="1"/>
        <end position="24"/>
    </location>
</feature>
<protein>
    <submittedName>
        <fullName evidence="3">Porin</fullName>
    </submittedName>
</protein>
<evidence type="ECO:0000313" key="4">
    <source>
        <dbReference type="Proteomes" id="UP001597296"/>
    </source>
</evidence>
<reference evidence="4" key="1">
    <citation type="journal article" date="2019" name="Int. J. Syst. Evol. Microbiol.">
        <title>The Global Catalogue of Microorganisms (GCM) 10K type strain sequencing project: providing services to taxonomists for standard genome sequencing and annotation.</title>
        <authorList>
            <consortium name="The Broad Institute Genomics Platform"/>
            <consortium name="The Broad Institute Genome Sequencing Center for Infectious Disease"/>
            <person name="Wu L."/>
            <person name="Ma J."/>
        </authorList>
    </citation>
    <scope>NUCLEOTIDE SEQUENCE [LARGE SCALE GENOMIC DNA]</scope>
    <source>
        <strain evidence="4">KCTC 15012</strain>
    </source>
</reference>
<dbReference type="Pfam" id="PF13609">
    <property type="entry name" value="Porin_4"/>
    <property type="match status" value="1"/>
</dbReference>
<organism evidence="3 4">
    <name type="scientific">Phaeospirillum tilakii</name>
    <dbReference type="NCBI Taxonomy" id="741673"/>
    <lineage>
        <taxon>Bacteria</taxon>
        <taxon>Pseudomonadati</taxon>
        <taxon>Pseudomonadota</taxon>
        <taxon>Alphaproteobacteria</taxon>
        <taxon>Rhodospirillales</taxon>
        <taxon>Rhodospirillaceae</taxon>
        <taxon>Phaeospirillum</taxon>
    </lineage>
</organism>
<proteinExistence type="predicted"/>
<dbReference type="InterPro" id="IPR023614">
    <property type="entry name" value="Porin_dom_sf"/>
</dbReference>
<keyword evidence="4" id="KW-1185">Reference proteome</keyword>
<sequence>MKKILFASTALVAASLFGTDAAQAADPIKLNVGGFSKWWVVGASQSSAFSKAMNSSGGNGYNGSNGSYNTVDIKGDNEIWFKGETALDNGLKVGVFVSLEAGGNGDQTTDPIDQSYAWVEGGFGKLMLGTLKNGAALLHVQAPDAAGNWGDGGIATGNYAVVRPAAVEGLNQRAGFSSATNTTAIITDNKSEKITYVTPVFAGLTLGATYVPDATSEDNRGQGKNRGQAYGVGAGYARSIGPVGIKLSAGAVQTELNAGEILNQYSSGVQLSYAGFTLGGSYQLARDQIAKSGGLATTTYNGQNGNASVVNNPLGGSAASMINNALGTGSSYKYDYGGQGYDVGLQYATGPYAISFSYFRSETRGAKLDGTAFSKHDDDTIEFYQASGKYSLSPGIDLLASAGYANYESGLYSLSHNAYKDQLKNDGYFGMTGLSLKF</sequence>
<gene>
    <name evidence="3" type="ORF">ACFSNB_13055</name>
</gene>